<comment type="caution">
    <text evidence="3">Lacks conserved residue(s) required for the propagation of feature annotation.</text>
</comment>
<feature type="domain" description="Chitin-binding type-1" evidence="4">
    <location>
        <begin position="21"/>
        <end position="54"/>
    </location>
</feature>
<evidence type="ECO:0000256" key="3">
    <source>
        <dbReference type="PROSITE-ProRule" id="PRU00261"/>
    </source>
</evidence>
<dbReference type="PROSITE" id="PS50941">
    <property type="entry name" value="CHIT_BIND_I_2"/>
    <property type="match status" value="1"/>
</dbReference>
<keyword evidence="1 3" id="KW-0147">Chitin-binding</keyword>
<dbReference type="SUPFAM" id="SSF53955">
    <property type="entry name" value="Lysozyme-like"/>
    <property type="match status" value="1"/>
</dbReference>
<dbReference type="GO" id="GO:0008061">
    <property type="term" value="F:chitin binding"/>
    <property type="evidence" value="ECO:0007669"/>
    <property type="project" value="UniProtKB-UniRule"/>
</dbReference>
<dbReference type="InterPro" id="IPR036861">
    <property type="entry name" value="Endochitinase-like_sf"/>
</dbReference>
<accession>A0A815PBE4</accession>
<dbReference type="Gene3D" id="1.10.530.10">
    <property type="match status" value="1"/>
</dbReference>
<evidence type="ECO:0000313" key="6">
    <source>
        <dbReference type="EMBL" id="CAF1446554.1"/>
    </source>
</evidence>
<dbReference type="AlphaFoldDB" id="A0A815PBE4"/>
<keyword evidence="2 3" id="KW-1015">Disulfide bond</keyword>
<dbReference type="CDD" id="cd00035">
    <property type="entry name" value="ChtBD1"/>
    <property type="match status" value="1"/>
</dbReference>
<organism evidence="6 7">
    <name type="scientific">Rotaria sordida</name>
    <dbReference type="NCBI Taxonomy" id="392033"/>
    <lineage>
        <taxon>Eukaryota</taxon>
        <taxon>Metazoa</taxon>
        <taxon>Spiralia</taxon>
        <taxon>Gnathifera</taxon>
        <taxon>Rotifera</taxon>
        <taxon>Eurotatoria</taxon>
        <taxon>Bdelloidea</taxon>
        <taxon>Philodinida</taxon>
        <taxon>Philodinidae</taxon>
        <taxon>Rotaria</taxon>
    </lineage>
</organism>
<dbReference type="SMART" id="SM00270">
    <property type="entry name" value="ChtBD1"/>
    <property type="match status" value="1"/>
</dbReference>
<keyword evidence="7" id="KW-1185">Reference proteome</keyword>
<dbReference type="EMBL" id="CAJNOH010001163">
    <property type="protein sequence ID" value="CAF1183997.1"/>
    <property type="molecule type" value="Genomic_DNA"/>
</dbReference>
<dbReference type="GO" id="GO:0004568">
    <property type="term" value="F:chitinase activity"/>
    <property type="evidence" value="ECO:0007669"/>
    <property type="project" value="TreeGrafter"/>
</dbReference>
<sequence length="226" mass="24050">MFQDDSDEQEIDTVLNFMTRAACPDHKMCRSKWGYCGTGHEYCGDGCTAGPCFGGNNGGNGNNGGGGGGGGSIITDQNFACAFNTIDAGTRQSRLNGLRNSGWKPSNKDEAAVFLAHVFHETDGLKTIREYCAPGCGSHYAGSWCSIQGTPAGKALAVKTAVWFYNANNMAGPAKQGDFAATTRIINGALECNRGSGYNNQLTRVATYKRIRHCFGLGEPHRNPVC</sequence>
<dbReference type="Proteomes" id="UP000663870">
    <property type="component" value="Unassembled WGS sequence"/>
</dbReference>
<dbReference type="InterPro" id="IPR023346">
    <property type="entry name" value="Lysozyme-like_dom_sf"/>
</dbReference>
<dbReference type="Pfam" id="PF00187">
    <property type="entry name" value="Chitin_bind_1"/>
    <property type="match status" value="1"/>
</dbReference>
<gene>
    <name evidence="6" type="ORF">JXQ802_LOCUS37331</name>
    <name evidence="5" type="ORF">PYM288_LOCUS23966</name>
</gene>
<feature type="disulfide bond" evidence="3">
    <location>
        <begin position="29"/>
        <end position="43"/>
    </location>
</feature>
<dbReference type="InterPro" id="IPR001002">
    <property type="entry name" value="Chitin-bd_1"/>
</dbReference>
<name>A0A815PBE4_9BILA</name>
<proteinExistence type="predicted"/>
<comment type="caution">
    <text evidence="6">The sequence shown here is derived from an EMBL/GenBank/DDBJ whole genome shotgun (WGS) entry which is preliminary data.</text>
</comment>
<protein>
    <recommendedName>
        <fullName evidence="4">Chitin-binding type-1 domain-containing protein</fullName>
    </recommendedName>
</protein>
<dbReference type="EMBL" id="CAJNOL010001986">
    <property type="protein sequence ID" value="CAF1446554.1"/>
    <property type="molecule type" value="Genomic_DNA"/>
</dbReference>
<evidence type="ECO:0000313" key="5">
    <source>
        <dbReference type="EMBL" id="CAF1183997.1"/>
    </source>
</evidence>
<evidence type="ECO:0000256" key="1">
    <source>
        <dbReference type="ARBA" id="ARBA00022669"/>
    </source>
</evidence>
<evidence type="ECO:0000313" key="7">
    <source>
        <dbReference type="Proteomes" id="UP000663870"/>
    </source>
</evidence>
<dbReference type="PANTHER" id="PTHR22595">
    <property type="entry name" value="CHITINASE-RELATED"/>
    <property type="match status" value="1"/>
</dbReference>
<dbReference type="Gene3D" id="3.30.60.10">
    <property type="entry name" value="Endochitinase-like"/>
    <property type="match status" value="1"/>
</dbReference>
<dbReference type="PANTHER" id="PTHR22595:SF79">
    <property type="entry name" value="CHITINASE 12"/>
    <property type="match status" value="1"/>
</dbReference>
<dbReference type="Proteomes" id="UP000663854">
    <property type="component" value="Unassembled WGS sequence"/>
</dbReference>
<evidence type="ECO:0000259" key="4">
    <source>
        <dbReference type="PROSITE" id="PS50941"/>
    </source>
</evidence>
<reference evidence="6" key="1">
    <citation type="submission" date="2021-02" db="EMBL/GenBank/DDBJ databases">
        <authorList>
            <person name="Nowell W R."/>
        </authorList>
    </citation>
    <scope>NUCLEOTIDE SEQUENCE</scope>
</reference>
<evidence type="ECO:0000256" key="2">
    <source>
        <dbReference type="ARBA" id="ARBA00023157"/>
    </source>
</evidence>
<dbReference type="SUPFAM" id="SSF57016">
    <property type="entry name" value="Plant lectins/antimicrobial peptides"/>
    <property type="match status" value="1"/>
</dbReference>